<comment type="similarity">
    <text evidence="1">Belongs to the short-chain dehydrogenases/reductases (SDR) family.</text>
</comment>
<comment type="caution">
    <text evidence="4">The sequence shown here is derived from an EMBL/GenBank/DDBJ whole genome shotgun (WGS) entry which is preliminary data.</text>
</comment>
<dbReference type="FunFam" id="3.40.50.720:FF:000084">
    <property type="entry name" value="Short-chain dehydrogenase reductase"/>
    <property type="match status" value="1"/>
</dbReference>
<dbReference type="PRINTS" id="PR00080">
    <property type="entry name" value="SDRFAMILY"/>
</dbReference>
<dbReference type="GO" id="GO:0016491">
    <property type="term" value="F:oxidoreductase activity"/>
    <property type="evidence" value="ECO:0007669"/>
    <property type="project" value="UniProtKB-KW"/>
</dbReference>
<dbReference type="RefSeq" id="XP_046005328.1">
    <property type="nucleotide sequence ID" value="XM_046159759.1"/>
</dbReference>
<evidence type="ECO:0000256" key="3">
    <source>
        <dbReference type="ARBA" id="ARBA00023002"/>
    </source>
</evidence>
<evidence type="ECO:0000256" key="1">
    <source>
        <dbReference type="ARBA" id="ARBA00006484"/>
    </source>
</evidence>
<dbReference type="PANTHER" id="PTHR24321:SF8">
    <property type="entry name" value="ESTRADIOL 17-BETA-DEHYDROGENASE 8-RELATED"/>
    <property type="match status" value="1"/>
</dbReference>
<protein>
    <submittedName>
        <fullName evidence="4">Uncharacterized protein</fullName>
    </submittedName>
</protein>
<dbReference type="EMBL" id="JAGTJQ010000013">
    <property type="protein sequence ID" value="KAH7014361.1"/>
    <property type="molecule type" value="Genomic_DNA"/>
</dbReference>
<proteinExistence type="inferred from homology"/>
<keyword evidence="2" id="KW-0521">NADP</keyword>
<dbReference type="InterPro" id="IPR002347">
    <property type="entry name" value="SDR_fam"/>
</dbReference>
<dbReference type="PRINTS" id="PR00081">
    <property type="entry name" value="GDHRDH"/>
</dbReference>
<dbReference type="CDD" id="cd05233">
    <property type="entry name" value="SDR_c"/>
    <property type="match status" value="1"/>
</dbReference>
<accession>A0A9P8XTM3</accession>
<organism evidence="4 5">
    <name type="scientific">Microdochium trichocladiopsis</name>
    <dbReference type="NCBI Taxonomy" id="1682393"/>
    <lineage>
        <taxon>Eukaryota</taxon>
        <taxon>Fungi</taxon>
        <taxon>Dikarya</taxon>
        <taxon>Ascomycota</taxon>
        <taxon>Pezizomycotina</taxon>
        <taxon>Sordariomycetes</taxon>
        <taxon>Xylariomycetidae</taxon>
        <taxon>Xylariales</taxon>
        <taxon>Microdochiaceae</taxon>
        <taxon>Microdochium</taxon>
    </lineage>
</organism>
<evidence type="ECO:0000256" key="2">
    <source>
        <dbReference type="ARBA" id="ARBA00022857"/>
    </source>
</evidence>
<dbReference type="OrthoDB" id="1669814at2759"/>
<dbReference type="Proteomes" id="UP000756346">
    <property type="component" value="Unassembled WGS sequence"/>
</dbReference>
<dbReference type="SUPFAM" id="SSF51735">
    <property type="entry name" value="NAD(P)-binding Rossmann-fold domains"/>
    <property type="match status" value="1"/>
</dbReference>
<evidence type="ECO:0000313" key="4">
    <source>
        <dbReference type="EMBL" id="KAH7014361.1"/>
    </source>
</evidence>
<dbReference type="GeneID" id="70189305"/>
<dbReference type="AlphaFoldDB" id="A0A9P8XTM3"/>
<dbReference type="InterPro" id="IPR036291">
    <property type="entry name" value="NAD(P)-bd_dom_sf"/>
</dbReference>
<evidence type="ECO:0000313" key="5">
    <source>
        <dbReference type="Proteomes" id="UP000756346"/>
    </source>
</evidence>
<dbReference type="Pfam" id="PF13561">
    <property type="entry name" value="adh_short_C2"/>
    <property type="match status" value="1"/>
</dbReference>
<dbReference type="PANTHER" id="PTHR24321">
    <property type="entry name" value="DEHYDROGENASES, SHORT CHAIN"/>
    <property type="match status" value="1"/>
</dbReference>
<sequence>MPAARDPELPQTFAGKVFTVAGGSRGTGLAVAKHLLARDASVSISSSSADNIATAKASLLKEFPDASDRLHDHVADITKLDRVETWINAVLKHFGRIDGCANVSGKEQRYISPLTDMSLKDWKEIVDVNLTGMFHLLREQLKVVSTGGSIVNVGSVNSKYASYGQGAYIASKHGLMGLTKAAAFEAAPKGMRVNAINPGGINSEMTSKPFFLPDGSEFISTGETLPQLFRRMAEPEEIAASICFLLGDDSKFVTKAIWDIDGGFMESNFT</sequence>
<keyword evidence="5" id="KW-1185">Reference proteome</keyword>
<name>A0A9P8XTM3_9PEZI</name>
<keyword evidence="3" id="KW-0560">Oxidoreductase</keyword>
<gene>
    <name evidence="4" type="ORF">B0I36DRAFT_369325</name>
</gene>
<reference evidence="4" key="1">
    <citation type="journal article" date="2021" name="Nat. Commun.">
        <title>Genetic determinants of endophytism in the Arabidopsis root mycobiome.</title>
        <authorList>
            <person name="Mesny F."/>
            <person name="Miyauchi S."/>
            <person name="Thiergart T."/>
            <person name="Pickel B."/>
            <person name="Atanasova L."/>
            <person name="Karlsson M."/>
            <person name="Huettel B."/>
            <person name="Barry K.W."/>
            <person name="Haridas S."/>
            <person name="Chen C."/>
            <person name="Bauer D."/>
            <person name="Andreopoulos W."/>
            <person name="Pangilinan J."/>
            <person name="LaButti K."/>
            <person name="Riley R."/>
            <person name="Lipzen A."/>
            <person name="Clum A."/>
            <person name="Drula E."/>
            <person name="Henrissat B."/>
            <person name="Kohler A."/>
            <person name="Grigoriev I.V."/>
            <person name="Martin F.M."/>
            <person name="Hacquard S."/>
        </authorList>
    </citation>
    <scope>NUCLEOTIDE SEQUENCE</scope>
    <source>
        <strain evidence="4">MPI-CAGE-CH-0230</strain>
    </source>
</reference>
<dbReference type="Gene3D" id="3.40.50.720">
    <property type="entry name" value="NAD(P)-binding Rossmann-like Domain"/>
    <property type="match status" value="1"/>
</dbReference>